<evidence type="ECO:0000256" key="1">
    <source>
        <dbReference type="SAM" id="MobiDB-lite"/>
    </source>
</evidence>
<reference evidence="2" key="1">
    <citation type="submission" date="2009-08" db="EMBL/GenBank/DDBJ databases">
        <title>Screening for novel FADH2-dependent halogenase genes in the metagenomes of marine sponge associated microbial consortia.</title>
        <authorList>
            <person name="Scheuermayer M."/>
            <person name="Fieseler L."/>
            <person name="Bayer K."/>
            <person name="Hentschel U."/>
        </authorList>
    </citation>
    <scope>NUCLEOTIDE SEQUENCE</scope>
</reference>
<proteinExistence type="predicted"/>
<dbReference type="AlphaFoldDB" id="E0X6P9"/>
<name>E0X6P9_9ZZZZ</name>
<accession>E0X6P9</accession>
<feature type="region of interest" description="Disordered" evidence="1">
    <location>
        <begin position="328"/>
        <end position="347"/>
    </location>
</feature>
<dbReference type="EMBL" id="GQ844926">
    <property type="protein sequence ID" value="ACY25455.1"/>
    <property type="molecule type" value="Genomic_DNA"/>
</dbReference>
<organism evidence="2">
    <name type="scientific">uncultured microorganism</name>
    <dbReference type="NCBI Taxonomy" id="358574"/>
    <lineage>
        <taxon>unclassified sequences</taxon>
        <taxon>environmental samples</taxon>
    </lineage>
</organism>
<protein>
    <submittedName>
        <fullName evidence="2">Uncharacterized protein</fullName>
    </submittedName>
</protein>
<evidence type="ECO:0000313" key="2">
    <source>
        <dbReference type="EMBL" id="ACY25455.1"/>
    </source>
</evidence>
<sequence>MPQRYAAQFQIEPTDSSGPALLNAVAAEAVEWLRVRTALPPAGEDRGTWPADDGRATVYRADDGERAVFRFEWSVRRGNVSWAAELQVSTTGDDVQLHAEVRTDDSDSGEHSGVRIGLVSDLVEKLECRRGGAPLQTRARRIKRTDVAQLVRGELTRADREVPLIAVSTDARRRTIADPDALQARLAGIADVYRFDAEASRVLSELVEPKMSCYGGAVRIYQPGFSKADPAGRHPFWLRSDLTRRLPEVLKEIVGQAGQMVVPNSAAVAYHLVRDQIREAELRALRQDAASRPSSEQVKSLQRLVERERRYREDALAERDRYRSLYEGAQRSLEQQQTEVERERTDELRVPETVAEAVQIAEARRGDHLSFLNSAFESAGESRYALPQRVLEALSALNRIGEELHCGDVTVEQIVQTLNDRNVECSSESVDTMRRYDEARRFRDETGQLIEMPLHIKLGAGRGQDKFLRIHFAWIEDYEQILVGHVGRHLKTRQS</sequence>